<reference evidence="4" key="1">
    <citation type="journal article" date="2020" name="mSystems">
        <title>Genome- and Community-Level Interaction Insights into Carbon Utilization and Element Cycling Functions of Hydrothermarchaeota in Hydrothermal Sediment.</title>
        <authorList>
            <person name="Zhou Z."/>
            <person name="Liu Y."/>
            <person name="Xu W."/>
            <person name="Pan J."/>
            <person name="Luo Z.H."/>
            <person name="Li M."/>
        </authorList>
    </citation>
    <scope>NUCLEOTIDE SEQUENCE [LARGE SCALE GENOMIC DNA]</scope>
    <source>
        <strain evidence="4">SpSt-381</strain>
    </source>
</reference>
<protein>
    <submittedName>
        <fullName evidence="4">PDZ domain-containing protein</fullName>
    </submittedName>
</protein>
<dbReference type="EMBL" id="DSQF01000012">
    <property type="protein sequence ID" value="HGZ43087.1"/>
    <property type="molecule type" value="Genomic_DNA"/>
</dbReference>
<dbReference type="GO" id="GO:0004222">
    <property type="term" value="F:metalloendopeptidase activity"/>
    <property type="evidence" value="ECO:0007669"/>
    <property type="project" value="InterPro"/>
</dbReference>
<name>A0A832MJS0_UNCEI</name>
<dbReference type="SMART" id="SM00228">
    <property type="entry name" value="PDZ"/>
    <property type="match status" value="2"/>
</dbReference>
<feature type="compositionally biased region" description="Low complexity" evidence="2">
    <location>
        <begin position="19"/>
        <end position="44"/>
    </location>
</feature>
<dbReference type="Gene3D" id="2.30.42.10">
    <property type="match status" value="2"/>
</dbReference>
<dbReference type="Pfam" id="PF17820">
    <property type="entry name" value="PDZ_6"/>
    <property type="match status" value="1"/>
</dbReference>
<evidence type="ECO:0000256" key="1">
    <source>
        <dbReference type="ARBA" id="ARBA00001947"/>
    </source>
</evidence>
<dbReference type="InterPro" id="IPR004387">
    <property type="entry name" value="Pept_M50_Zn"/>
</dbReference>
<feature type="compositionally biased region" description="Pro residues" evidence="2">
    <location>
        <begin position="255"/>
        <end position="286"/>
    </location>
</feature>
<evidence type="ECO:0000313" key="4">
    <source>
        <dbReference type="EMBL" id="HGZ43087.1"/>
    </source>
</evidence>
<feature type="region of interest" description="Disordered" evidence="2">
    <location>
        <begin position="253"/>
        <end position="307"/>
    </location>
</feature>
<dbReference type="InterPro" id="IPR036034">
    <property type="entry name" value="PDZ_sf"/>
</dbReference>
<feature type="domain" description="PDZ" evidence="3">
    <location>
        <begin position="346"/>
        <end position="374"/>
    </location>
</feature>
<dbReference type="SUPFAM" id="SSF50156">
    <property type="entry name" value="PDZ domain-like"/>
    <property type="match status" value="2"/>
</dbReference>
<dbReference type="PANTHER" id="PTHR42837">
    <property type="entry name" value="REGULATOR OF SIGMA-E PROTEASE RSEP"/>
    <property type="match status" value="1"/>
</dbReference>
<dbReference type="InterPro" id="IPR001478">
    <property type="entry name" value="PDZ"/>
</dbReference>
<sequence>MSSHACRSVRPPPWRRPRCSAPARSTCAPWRSSPRSPTRPAAATRCARAARSRSTRCAPRPANSCGWRPTTRSRCASCRDWTARSVRTRPPPRRAARCGSRPGGTTMTRITLRAVALAAALAAPAAASAGGPCPGGEPTVGDLGIERIECNCSFSATTRDGVTARAWRFRSEPVVRALGAEGPARAALRVGDEIAAVDGMLITTLEGGRRFANLAPGETVTLLVRRDGRTLPVRLTARATCLSASLGGSALAPVAPAPPTPPGEPAPAAPAPPASPGRGHAPPPAARAPAAPRAAVGRAGQPAPAPRVAETLPRGWIGIGLSCLECGAKDDGDGHPVWTFGSLPQIYQVEPGSPAARAGLRRGDQLTHIDGVSLLTDEGGRRFGAVRPGQTVRWTVRRGGETHEVRVVAEARQEPRHGEVSELLERVRDLRERGELRDVERELARLERSLSELRRPAAPAPPGRRLRYAGAVGGSEIEVRGLGNVVVDDTGDEVVITTPDATIRIRPAAELKDRPRR</sequence>
<comment type="caution">
    <text evidence="4">The sequence shown here is derived from an EMBL/GenBank/DDBJ whole genome shotgun (WGS) entry which is preliminary data.</text>
</comment>
<feature type="compositionally biased region" description="Low complexity" evidence="2">
    <location>
        <begin position="287"/>
        <end position="307"/>
    </location>
</feature>
<dbReference type="PROSITE" id="PS50106">
    <property type="entry name" value="PDZ"/>
    <property type="match status" value="1"/>
</dbReference>
<gene>
    <name evidence="4" type="ORF">ENR23_06630</name>
</gene>
<accession>A0A832MJS0</accession>
<evidence type="ECO:0000256" key="2">
    <source>
        <dbReference type="SAM" id="MobiDB-lite"/>
    </source>
</evidence>
<dbReference type="PANTHER" id="PTHR42837:SF2">
    <property type="entry name" value="MEMBRANE METALLOPROTEASE ARASP2, CHLOROPLASTIC-RELATED"/>
    <property type="match status" value="1"/>
</dbReference>
<dbReference type="GO" id="GO:0016020">
    <property type="term" value="C:membrane"/>
    <property type="evidence" value="ECO:0007669"/>
    <property type="project" value="InterPro"/>
</dbReference>
<dbReference type="InterPro" id="IPR041489">
    <property type="entry name" value="PDZ_6"/>
</dbReference>
<feature type="region of interest" description="Disordered" evidence="2">
    <location>
        <begin position="1"/>
        <end position="44"/>
    </location>
</feature>
<evidence type="ECO:0000259" key="3">
    <source>
        <dbReference type="PROSITE" id="PS50106"/>
    </source>
</evidence>
<organism evidence="4">
    <name type="scientific">Eiseniibacteriota bacterium</name>
    <dbReference type="NCBI Taxonomy" id="2212470"/>
    <lineage>
        <taxon>Bacteria</taxon>
        <taxon>Candidatus Eiseniibacteriota</taxon>
    </lineage>
</organism>
<comment type="cofactor">
    <cofactor evidence="1">
        <name>Zn(2+)</name>
        <dbReference type="ChEBI" id="CHEBI:29105"/>
    </cofactor>
</comment>
<dbReference type="AlphaFoldDB" id="A0A832MJS0"/>
<proteinExistence type="predicted"/>
<dbReference type="GO" id="GO:0006508">
    <property type="term" value="P:proteolysis"/>
    <property type="evidence" value="ECO:0007669"/>
    <property type="project" value="InterPro"/>
</dbReference>